<feature type="binding site" evidence="7">
    <location>
        <position position="182"/>
    </location>
    <ligand>
        <name>Zn(2+)</name>
        <dbReference type="ChEBI" id="CHEBI:29105"/>
        <note>catalytic</note>
    </ligand>
</feature>
<keyword evidence="7" id="KW-0690">Ribosome biogenesis</keyword>
<evidence type="ECO:0000256" key="3">
    <source>
        <dbReference type="ARBA" id="ARBA00022723"/>
    </source>
</evidence>
<gene>
    <name evidence="7 9" type="primary">ybeY</name>
    <name evidence="9" type="ORF">FXN63_21430</name>
</gene>
<dbReference type="GO" id="GO:0006364">
    <property type="term" value="P:rRNA processing"/>
    <property type="evidence" value="ECO:0007669"/>
    <property type="project" value="UniProtKB-UniRule"/>
</dbReference>
<evidence type="ECO:0000256" key="2">
    <source>
        <dbReference type="ARBA" id="ARBA00022722"/>
    </source>
</evidence>
<dbReference type="SUPFAM" id="SSF55486">
    <property type="entry name" value="Metalloproteases ('zincins'), catalytic domain"/>
    <property type="match status" value="1"/>
</dbReference>
<dbReference type="GO" id="GO:0004521">
    <property type="term" value="F:RNA endonuclease activity"/>
    <property type="evidence" value="ECO:0007669"/>
    <property type="project" value="UniProtKB-UniRule"/>
</dbReference>
<keyword evidence="6 7" id="KW-0862">Zinc</keyword>
<evidence type="ECO:0000256" key="1">
    <source>
        <dbReference type="ARBA" id="ARBA00010875"/>
    </source>
</evidence>
<dbReference type="PANTHER" id="PTHR46986">
    <property type="entry name" value="ENDORIBONUCLEASE YBEY, CHLOROPLASTIC"/>
    <property type="match status" value="1"/>
</dbReference>
<dbReference type="EC" id="3.1.-.-" evidence="7"/>
<organism evidence="9 10">
    <name type="scientific">Pigmentiphaga aceris</name>
    <dbReference type="NCBI Taxonomy" id="1940612"/>
    <lineage>
        <taxon>Bacteria</taxon>
        <taxon>Pseudomonadati</taxon>
        <taxon>Pseudomonadota</taxon>
        <taxon>Betaproteobacteria</taxon>
        <taxon>Burkholderiales</taxon>
        <taxon>Alcaligenaceae</taxon>
        <taxon>Pigmentiphaga</taxon>
    </lineage>
</organism>
<evidence type="ECO:0000256" key="6">
    <source>
        <dbReference type="ARBA" id="ARBA00022833"/>
    </source>
</evidence>
<dbReference type="InterPro" id="IPR020549">
    <property type="entry name" value="YbeY_CS"/>
</dbReference>
<comment type="cofactor">
    <cofactor evidence="7">
        <name>Zn(2+)</name>
        <dbReference type="ChEBI" id="CHEBI:29105"/>
    </cofactor>
    <text evidence="7">Binds 1 zinc ion.</text>
</comment>
<evidence type="ECO:0000313" key="9">
    <source>
        <dbReference type="EMBL" id="QEI08116.1"/>
    </source>
</evidence>
<keyword evidence="4 7" id="KW-0255">Endonuclease</keyword>
<dbReference type="GO" id="GO:0004222">
    <property type="term" value="F:metalloendopeptidase activity"/>
    <property type="evidence" value="ECO:0007669"/>
    <property type="project" value="InterPro"/>
</dbReference>
<comment type="subcellular location">
    <subcellularLocation>
        <location evidence="7">Cytoplasm</location>
    </subcellularLocation>
</comment>
<dbReference type="EMBL" id="CP043046">
    <property type="protein sequence ID" value="QEI08116.1"/>
    <property type="molecule type" value="Genomic_DNA"/>
</dbReference>
<evidence type="ECO:0000256" key="8">
    <source>
        <dbReference type="SAM" id="MobiDB-lite"/>
    </source>
</evidence>
<accession>A0A5C0B2H0</accession>
<feature type="binding site" evidence="7">
    <location>
        <position position="176"/>
    </location>
    <ligand>
        <name>Zn(2+)</name>
        <dbReference type="ChEBI" id="CHEBI:29105"/>
        <note>catalytic</note>
    </ligand>
</feature>
<dbReference type="AlphaFoldDB" id="A0A5C0B2H0"/>
<proteinExistence type="inferred from homology"/>
<dbReference type="Proteomes" id="UP000325161">
    <property type="component" value="Chromosome"/>
</dbReference>
<dbReference type="InterPro" id="IPR002036">
    <property type="entry name" value="YbeY"/>
</dbReference>
<dbReference type="InterPro" id="IPR023091">
    <property type="entry name" value="MetalPrtase_cat_dom_sf_prd"/>
</dbReference>
<reference evidence="9 10" key="1">
    <citation type="submission" date="2019-08" db="EMBL/GenBank/DDBJ databases">
        <title>Amphibian skin-associated Pigmentiphaga: genome sequence and occurrence across geography and hosts.</title>
        <authorList>
            <person name="Bletz M.C."/>
            <person name="Bunk B."/>
            <person name="Sproeer C."/>
            <person name="Biwer P."/>
            <person name="Reiter S."/>
            <person name="Rabemananjara F.C.E."/>
            <person name="Schulz S."/>
            <person name="Overmann J."/>
            <person name="Vences M."/>
        </authorList>
    </citation>
    <scope>NUCLEOTIDE SEQUENCE [LARGE SCALE GENOMIC DNA]</scope>
    <source>
        <strain evidence="9 10">Mada1488</strain>
    </source>
</reference>
<feature type="compositionally biased region" description="Low complexity" evidence="8">
    <location>
        <begin position="1"/>
        <end position="44"/>
    </location>
</feature>
<keyword evidence="7" id="KW-0698">rRNA processing</keyword>
<comment type="function">
    <text evidence="7">Single strand-specific metallo-endoribonuclease involved in late-stage 70S ribosome quality control and in maturation of the 3' terminus of the 16S rRNA.</text>
</comment>
<keyword evidence="2 7" id="KW-0540">Nuclease</keyword>
<keyword evidence="3 7" id="KW-0479">Metal-binding</keyword>
<evidence type="ECO:0000313" key="10">
    <source>
        <dbReference type="Proteomes" id="UP000325161"/>
    </source>
</evidence>
<keyword evidence="10" id="KW-1185">Reference proteome</keyword>
<dbReference type="PROSITE" id="PS01306">
    <property type="entry name" value="UPF0054"/>
    <property type="match status" value="1"/>
</dbReference>
<evidence type="ECO:0000256" key="7">
    <source>
        <dbReference type="HAMAP-Rule" id="MF_00009"/>
    </source>
</evidence>
<dbReference type="KEGG" id="pacr:FXN63_21430"/>
<dbReference type="GO" id="GO:0008270">
    <property type="term" value="F:zinc ion binding"/>
    <property type="evidence" value="ECO:0007669"/>
    <property type="project" value="UniProtKB-UniRule"/>
</dbReference>
<keyword evidence="5 7" id="KW-0378">Hydrolase</keyword>
<sequence length="211" mass="22881">MATRATKTTSKTAAKAETDAAAVKTATKTTVKSTTKSASAGKSAVKTRKTTPAAPPEPAETVLSLSVQYNVAEQVRLPRWRLRRWVAQALAALEGPAGASFTLRLVGAAEGRRLNRDFRERDYATNVLTFEYGADPAGTVHGDIVICVPVLVREAKEQKKPFLNHAAHLVIHATLHALGYDHLDPEQEAEMEALEIEILARMAIPDPYQVS</sequence>
<feature type="region of interest" description="Disordered" evidence="8">
    <location>
        <begin position="1"/>
        <end position="58"/>
    </location>
</feature>
<evidence type="ECO:0000256" key="4">
    <source>
        <dbReference type="ARBA" id="ARBA00022759"/>
    </source>
</evidence>
<dbReference type="Gene3D" id="3.40.390.30">
    <property type="entry name" value="Metalloproteases ('zincins'), catalytic domain"/>
    <property type="match status" value="1"/>
</dbReference>
<comment type="similarity">
    <text evidence="1 7">Belongs to the endoribonuclease YbeY family.</text>
</comment>
<name>A0A5C0B2H0_9BURK</name>
<keyword evidence="7" id="KW-0963">Cytoplasm</keyword>
<dbReference type="GO" id="GO:0005737">
    <property type="term" value="C:cytoplasm"/>
    <property type="evidence" value="ECO:0007669"/>
    <property type="project" value="UniProtKB-SubCell"/>
</dbReference>
<dbReference type="NCBIfam" id="TIGR00043">
    <property type="entry name" value="rRNA maturation RNase YbeY"/>
    <property type="match status" value="1"/>
</dbReference>
<protein>
    <recommendedName>
        <fullName evidence="7">Endoribonuclease YbeY</fullName>
        <ecNumber evidence="7">3.1.-.-</ecNumber>
    </recommendedName>
</protein>
<feature type="binding site" evidence="7">
    <location>
        <position position="172"/>
    </location>
    <ligand>
        <name>Zn(2+)</name>
        <dbReference type="ChEBI" id="CHEBI:29105"/>
        <note>catalytic</note>
    </ligand>
</feature>
<dbReference type="PANTHER" id="PTHR46986:SF1">
    <property type="entry name" value="ENDORIBONUCLEASE YBEY, CHLOROPLASTIC"/>
    <property type="match status" value="1"/>
</dbReference>
<dbReference type="HAMAP" id="MF_00009">
    <property type="entry name" value="Endoribonucl_YbeY"/>
    <property type="match status" value="1"/>
</dbReference>
<dbReference type="OrthoDB" id="9807740at2"/>
<dbReference type="Pfam" id="PF02130">
    <property type="entry name" value="YbeY"/>
    <property type="match status" value="1"/>
</dbReference>
<evidence type="ECO:0000256" key="5">
    <source>
        <dbReference type="ARBA" id="ARBA00022801"/>
    </source>
</evidence>